<evidence type="ECO:0000313" key="5">
    <source>
        <dbReference type="EMBL" id="KAG7172158.1"/>
    </source>
</evidence>
<keyword evidence="2" id="KW-0812">Transmembrane</keyword>
<organism evidence="5 6">
    <name type="scientific">Homarus americanus</name>
    <name type="common">American lobster</name>
    <dbReference type="NCBI Taxonomy" id="6706"/>
    <lineage>
        <taxon>Eukaryota</taxon>
        <taxon>Metazoa</taxon>
        <taxon>Ecdysozoa</taxon>
        <taxon>Arthropoda</taxon>
        <taxon>Crustacea</taxon>
        <taxon>Multicrustacea</taxon>
        <taxon>Malacostraca</taxon>
        <taxon>Eumalacostraca</taxon>
        <taxon>Eucarida</taxon>
        <taxon>Decapoda</taxon>
        <taxon>Pleocyemata</taxon>
        <taxon>Astacidea</taxon>
        <taxon>Nephropoidea</taxon>
        <taxon>Nephropidae</taxon>
        <taxon>Homarus</taxon>
    </lineage>
</organism>
<evidence type="ECO:0000256" key="1">
    <source>
        <dbReference type="ARBA" id="ARBA00004141"/>
    </source>
</evidence>
<evidence type="ECO:0000256" key="2">
    <source>
        <dbReference type="ARBA" id="ARBA00022692"/>
    </source>
</evidence>
<name>A0A8J5TH04_HOMAM</name>
<accession>A0A8J5TH04</accession>
<dbReference type="GO" id="GO:0016020">
    <property type="term" value="C:membrane"/>
    <property type="evidence" value="ECO:0007669"/>
    <property type="project" value="UniProtKB-SubCell"/>
</dbReference>
<dbReference type="AlphaFoldDB" id="A0A8J5TH04"/>
<keyword evidence="6" id="KW-1185">Reference proteome</keyword>
<dbReference type="InterPro" id="IPR023271">
    <property type="entry name" value="Aquaporin-like"/>
</dbReference>
<reference evidence="5" key="1">
    <citation type="journal article" date="2021" name="Sci. Adv.">
        <title>The American lobster genome reveals insights on longevity, neural, and immune adaptations.</title>
        <authorList>
            <person name="Polinski J.M."/>
            <person name="Zimin A.V."/>
            <person name="Clark K.F."/>
            <person name="Kohn A.B."/>
            <person name="Sadowski N."/>
            <person name="Timp W."/>
            <person name="Ptitsyn A."/>
            <person name="Khanna P."/>
            <person name="Romanova D.Y."/>
            <person name="Williams P."/>
            <person name="Greenwood S.J."/>
            <person name="Moroz L.L."/>
            <person name="Walt D.R."/>
            <person name="Bodnar A.G."/>
        </authorList>
    </citation>
    <scope>NUCLEOTIDE SEQUENCE</scope>
    <source>
        <strain evidence="5">GMGI-L3</strain>
    </source>
</reference>
<gene>
    <name evidence="5" type="primary">Aqp11-L2</name>
    <name evidence="5" type="ORF">Hamer_G023851</name>
</gene>
<comment type="caution">
    <text evidence="5">The sequence shown here is derived from an EMBL/GenBank/DDBJ whole genome shotgun (WGS) entry which is preliminary data.</text>
</comment>
<dbReference type="SUPFAM" id="SSF81338">
    <property type="entry name" value="Aquaporin-like"/>
    <property type="match status" value="1"/>
</dbReference>
<dbReference type="InterPro" id="IPR051883">
    <property type="entry name" value="AQP11/12_channel"/>
</dbReference>
<evidence type="ECO:0000256" key="4">
    <source>
        <dbReference type="ARBA" id="ARBA00023136"/>
    </source>
</evidence>
<dbReference type="GO" id="GO:0005737">
    <property type="term" value="C:cytoplasm"/>
    <property type="evidence" value="ECO:0007669"/>
    <property type="project" value="TreeGrafter"/>
</dbReference>
<sequence length="193" mass="21650">MDGPDTTTRQQVADNYGVYTYAVYLFLMTIWWGQSWGTATACPYSLLEEYVEVGAHPLEVVLKIICQVIGGLASFRWVKYIWMMEFAQTHVGRGIDDCSADLQVPVFFGFLIECVLTCACRIISRALAFNYSGGYFNPVLATGLKWNCRGHTNTEHIIVYWAGSILGAMLSIKLWNLATVKNVLVGPFKPKED</sequence>
<dbReference type="Proteomes" id="UP000747542">
    <property type="component" value="Unassembled WGS sequence"/>
</dbReference>
<protein>
    <submittedName>
        <fullName evidence="5">Aquaporin-11-like 2</fullName>
    </submittedName>
</protein>
<keyword evidence="3" id="KW-1133">Transmembrane helix</keyword>
<proteinExistence type="predicted"/>
<dbReference type="PANTHER" id="PTHR21191">
    <property type="entry name" value="AQUAPORIN"/>
    <property type="match status" value="1"/>
</dbReference>
<dbReference type="PANTHER" id="PTHR21191:SF16">
    <property type="entry name" value="AQUAPORIN"/>
    <property type="match status" value="1"/>
</dbReference>
<evidence type="ECO:0000313" key="6">
    <source>
        <dbReference type="Proteomes" id="UP000747542"/>
    </source>
</evidence>
<dbReference type="GO" id="GO:0015267">
    <property type="term" value="F:channel activity"/>
    <property type="evidence" value="ECO:0007669"/>
    <property type="project" value="TreeGrafter"/>
</dbReference>
<keyword evidence="4" id="KW-0472">Membrane</keyword>
<dbReference type="EMBL" id="JAHLQT010011601">
    <property type="protein sequence ID" value="KAG7172158.1"/>
    <property type="molecule type" value="Genomic_DNA"/>
</dbReference>
<comment type="subcellular location">
    <subcellularLocation>
        <location evidence="1">Membrane</location>
        <topology evidence="1">Multi-pass membrane protein</topology>
    </subcellularLocation>
</comment>
<evidence type="ECO:0000256" key="3">
    <source>
        <dbReference type="ARBA" id="ARBA00022989"/>
    </source>
</evidence>